<dbReference type="OrthoDB" id="1865546at2759"/>
<dbReference type="PANTHER" id="PTHR33784">
    <property type="entry name" value="OS05G0482100 PROTEIN"/>
    <property type="match status" value="1"/>
</dbReference>
<dbReference type="InterPro" id="IPR057136">
    <property type="entry name" value="At2g35280_TPR_dom"/>
</dbReference>
<reference evidence="3" key="1">
    <citation type="journal article" date="2019" name="Plant Biotechnol. J.">
        <title>Genome sequencing of the Australian wild diploid species Gossypium australe highlights disease resistance and delayed gland morphogenesis.</title>
        <authorList>
            <person name="Cai Y."/>
            <person name="Cai X."/>
            <person name="Wang Q."/>
            <person name="Wang P."/>
            <person name="Zhang Y."/>
            <person name="Cai C."/>
            <person name="Xu Y."/>
            <person name="Wang K."/>
            <person name="Zhou Z."/>
            <person name="Wang C."/>
            <person name="Geng S."/>
            <person name="Li B."/>
            <person name="Dong Q."/>
            <person name="Hou Y."/>
            <person name="Wang H."/>
            <person name="Ai P."/>
            <person name="Liu Z."/>
            <person name="Yi F."/>
            <person name="Sun M."/>
            <person name="An G."/>
            <person name="Cheng J."/>
            <person name="Zhang Y."/>
            <person name="Shi Q."/>
            <person name="Xie Y."/>
            <person name="Shi X."/>
            <person name="Chang Y."/>
            <person name="Huang F."/>
            <person name="Chen Y."/>
            <person name="Hong S."/>
            <person name="Mi L."/>
            <person name="Sun Q."/>
            <person name="Zhang L."/>
            <person name="Zhou B."/>
            <person name="Peng R."/>
            <person name="Zhang X."/>
            <person name="Liu F."/>
        </authorList>
    </citation>
    <scope>NUCLEOTIDE SEQUENCE [LARGE SCALE GENOMIC DNA]</scope>
    <source>
        <strain evidence="3">cv. PA1801</strain>
    </source>
</reference>
<evidence type="ECO:0000313" key="2">
    <source>
        <dbReference type="EMBL" id="KAA3455365.1"/>
    </source>
</evidence>
<dbReference type="InterPro" id="IPR040338">
    <property type="entry name" value="At1g67623-like"/>
</dbReference>
<accession>A0A5B6UNX0</accession>
<keyword evidence="3" id="KW-1185">Reference proteome</keyword>
<dbReference type="Pfam" id="PF23310">
    <property type="entry name" value="TPR_27"/>
    <property type="match status" value="2"/>
</dbReference>
<name>A0A5B6UNX0_9ROSI</name>
<evidence type="ECO:0000259" key="1">
    <source>
        <dbReference type="Pfam" id="PF23310"/>
    </source>
</evidence>
<dbReference type="AlphaFoldDB" id="A0A5B6UNX0"/>
<protein>
    <submittedName>
        <fullName evidence="2">F-box family protein</fullName>
    </submittedName>
</protein>
<sequence length="445" mass="50431">MTTNITSHIVTSLPEHMLSEILKHAASNSIADFINVKLCCKTFERASNYENVSMEKVSLVPWRKCEKGFQKRCKAANNAEALYRKGMINCFSRRKSESGLRYLKKATEKGHVEAVYTYGIILICLGGELRKQGLRVLSSLHLPKPNQGNSRMIASCRSKAEKFLRCMWVHVALTGPKGICCNCDCDFEEKPNHSTSTVCQTWDASNDVGHCCGYCFWDREANLFCKHMLSEILKHAASNSIADFINVKLCCKTFERASNYENVSMEKVSLVPWRKCEKGFQKRCKAANNAEALYRKGMINCFSRRKSESGLRYLKKATEKGHAEAVYTYGIILICLGGELRKQGLRVLSSLHLPKPNQGNSRMIASCRSKAEKFLRCMWVHVALTGPKGTCCNCDCDIEEKPNHSTSTECQTWDASNDVGHCCDYCFWDREANLFCRLLRKYLVN</sequence>
<dbReference type="Proteomes" id="UP000325315">
    <property type="component" value="Unassembled WGS sequence"/>
</dbReference>
<comment type="caution">
    <text evidence="2">The sequence shown here is derived from an EMBL/GenBank/DDBJ whole genome shotgun (WGS) entry which is preliminary data.</text>
</comment>
<proteinExistence type="predicted"/>
<dbReference type="PANTHER" id="PTHR33784:SF10">
    <property type="entry name" value="F-BOX PROTEIN"/>
    <property type="match status" value="1"/>
</dbReference>
<feature type="domain" description="At2g35280-like TPR" evidence="1">
    <location>
        <begin position="57"/>
        <end position="165"/>
    </location>
</feature>
<dbReference type="SUPFAM" id="SSF81901">
    <property type="entry name" value="HCP-like"/>
    <property type="match status" value="1"/>
</dbReference>
<feature type="domain" description="At2g35280-like TPR" evidence="1">
    <location>
        <begin position="268"/>
        <end position="376"/>
    </location>
</feature>
<dbReference type="EMBL" id="SMMG02000012">
    <property type="protein sequence ID" value="KAA3455365.1"/>
    <property type="molecule type" value="Genomic_DNA"/>
</dbReference>
<gene>
    <name evidence="2" type="ORF">EPI10_018408</name>
</gene>
<evidence type="ECO:0000313" key="3">
    <source>
        <dbReference type="Proteomes" id="UP000325315"/>
    </source>
</evidence>
<organism evidence="2 3">
    <name type="scientific">Gossypium australe</name>
    <dbReference type="NCBI Taxonomy" id="47621"/>
    <lineage>
        <taxon>Eukaryota</taxon>
        <taxon>Viridiplantae</taxon>
        <taxon>Streptophyta</taxon>
        <taxon>Embryophyta</taxon>
        <taxon>Tracheophyta</taxon>
        <taxon>Spermatophyta</taxon>
        <taxon>Magnoliopsida</taxon>
        <taxon>eudicotyledons</taxon>
        <taxon>Gunneridae</taxon>
        <taxon>Pentapetalae</taxon>
        <taxon>rosids</taxon>
        <taxon>malvids</taxon>
        <taxon>Malvales</taxon>
        <taxon>Malvaceae</taxon>
        <taxon>Malvoideae</taxon>
        <taxon>Gossypium</taxon>
    </lineage>
</organism>